<sequence length="102" mass="11857">MTSLDNQQKTEYYEYSLKKITPYVIFLCAKRHKLSQKELEVIAIVISGSRFKDIARTDGRSIKTLSAQKRNAYLKIGVSNDVELLHYIYWLSDKAIRVDNVN</sequence>
<evidence type="ECO:0000313" key="3">
    <source>
        <dbReference type="EMBL" id="HAC6679040.1"/>
    </source>
</evidence>
<feature type="domain" description="HTH luxR-type" evidence="2">
    <location>
        <begin position="27"/>
        <end position="92"/>
    </location>
</feature>
<dbReference type="EMBL" id="DAAMHJ010000061">
    <property type="protein sequence ID" value="HAC6679040.1"/>
    <property type="molecule type" value="Genomic_DNA"/>
</dbReference>
<keyword evidence="1" id="KW-0238">DNA-binding</keyword>
<dbReference type="GO" id="GO:0006355">
    <property type="term" value="P:regulation of DNA-templated transcription"/>
    <property type="evidence" value="ECO:0007669"/>
    <property type="project" value="InterPro"/>
</dbReference>
<dbReference type="InterPro" id="IPR016032">
    <property type="entry name" value="Sig_transdc_resp-reg_C-effctor"/>
</dbReference>
<dbReference type="SUPFAM" id="SSF46894">
    <property type="entry name" value="C-terminal effector domain of the bipartite response regulators"/>
    <property type="match status" value="1"/>
</dbReference>
<proteinExistence type="predicted"/>
<gene>
    <name evidence="3" type="ORF">G0D12_25955</name>
</gene>
<protein>
    <submittedName>
        <fullName evidence="3">Spore gernimation protein GerE</fullName>
    </submittedName>
</protein>
<dbReference type="PROSITE" id="PS50043">
    <property type="entry name" value="HTH_LUXR_2"/>
    <property type="match status" value="1"/>
</dbReference>
<accession>A0A702BAN3</accession>
<reference evidence="3" key="2">
    <citation type="submission" date="2018-07" db="EMBL/GenBank/DDBJ databases">
        <authorList>
            <consortium name="NCBI Pathogen Detection Project"/>
        </authorList>
    </citation>
    <scope>NUCLEOTIDE SEQUENCE</scope>
    <source>
        <strain evidence="3">M138</strain>
    </source>
</reference>
<organism evidence="3">
    <name type="scientific">Salmonella enterica subsp. enterica serovar Eastbourne</name>
    <dbReference type="NCBI Taxonomy" id="486993"/>
    <lineage>
        <taxon>Bacteria</taxon>
        <taxon>Pseudomonadati</taxon>
        <taxon>Pseudomonadota</taxon>
        <taxon>Gammaproteobacteria</taxon>
        <taxon>Enterobacterales</taxon>
        <taxon>Enterobacteriaceae</taxon>
        <taxon>Salmonella</taxon>
    </lineage>
</organism>
<name>A0A702BAN3_SALET</name>
<dbReference type="InterPro" id="IPR000792">
    <property type="entry name" value="Tscrpt_reg_LuxR_C"/>
</dbReference>
<dbReference type="CDD" id="cd06170">
    <property type="entry name" value="LuxR_C_like"/>
    <property type="match status" value="1"/>
</dbReference>
<evidence type="ECO:0000259" key="2">
    <source>
        <dbReference type="PROSITE" id="PS50043"/>
    </source>
</evidence>
<evidence type="ECO:0000256" key="1">
    <source>
        <dbReference type="ARBA" id="ARBA00023125"/>
    </source>
</evidence>
<dbReference type="Gene3D" id="1.10.10.10">
    <property type="entry name" value="Winged helix-like DNA-binding domain superfamily/Winged helix DNA-binding domain"/>
    <property type="match status" value="1"/>
</dbReference>
<dbReference type="GO" id="GO:0003677">
    <property type="term" value="F:DNA binding"/>
    <property type="evidence" value="ECO:0007669"/>
    <property type="project" value="UniProtKB-KW"/>
</dbReference>
<dbReference type="Pfam" id="PF00196">
    <property type="entry name" value="GerE"/>
    <property type="match status" value="1"/>
</dbReference>
<dbReference type="InterPro" id="IPR036388">
    <property type="entry name" value="WH-like_DNA-bd_sf"/>
</dbReference>
<reference evidence="3" key="1">
    <citation type="journal article" date="2018" name="Genome Biol.">
        <title>SKESA: strategic k-mer extension for scrupulous assemblies.</title>
        <authorList>
            <person name="Souvorov A."/>
            <person name="Agarwala R."/>
            <person name="Lipman D.J."/>
        </authorList>
    </citation>
    <scope>NUCLEOTIDE SEQUENCE</scope>
    <source>
        <strain evidence="3">M138</strain>
    </source>
</reference>
<dbReference type="AlphaFoldDB" id="A0A702BAN3"/>
<comment type="caution">
    <text evidence="3">The sequence shown here is derived from an EMBL/GenBank/DDBJ whole genome shotgun (WGS) entry which is preliminary data.</text>
</comment>
<dbReference type="SMART" id="SM00421">
    <property type="entry name" value="HTH_LUXR"/>
    <property type="match status" value="1"/>
</dbReference>